<protein>
    <recommendedName>
        <fullName evidence="4">EF-hand domain-containing protein</fullName>
    </recommendedName>
</protein>
<sequence length="225" mass="25781">MAKRPVNVGENEGPRPSMAILKQRFYHKAINLEEITSFTCIEVEGLLRIFDKLVSKYKSPMTKVIFKDVLFNFFGFTNDSIMEKIFRAITNGGSIMSYDEWVKGMDVFLRGNILQRANFAFTVYDYQKRDFLSKEDIQGYLKDILVVRLPEEDAEECYTDMLDLVFVLLDRDKDGYVSRKDFLKCVLSEPLLLQVLGDCLPPSSAASTLETLIRQSVPKTAESPI</sequence>
<evidence type="ECO:0000313" key="5">
    <source>
        <dbReference type="EMBL" id="CAL5141516.1"/>
    </source>
</evidence>
<dbReference type="PANTHER" id="PTHR23055">
    <property type="entry name" value="CALCIUM BINDING PROTEINS"/>
    <property type="match status" value="1"/>
</dbReference>
<dbReference type="EMBL" id="CAXLJL010000889">
    <property type="protein sequence ID" value="CAL5141516.1"/>
    <property type="molecule type" value="Genomic_DNA"/>
</dbReference>
<name>A0AAV2TZ04_CALDB</name>
<organism evidence="5 6">
    <name type="scientific">Calicophoron daubneyi</name>
    <name type="common">Rumen fluke</name>
    <name type="synonym">Paramphistomum daubneyi</name>
    <dbReference type="NCBI Taxonomy" id="300641"/>
    <lineage>
        <taxon>Eukaryota</taxon>
        <taxon>Metazoa</taxon>
        <taxon>Spiralia</taxon>
        <taxon>Lophotrochozoa</taxon>
        <taxon>Platyhelminthes</taxon>
        <taxon>Trematoda</taxon>
        <taxon>Digenea</taxon>
        <taxon>Plagiorchiida</taxon>
        <taxon>Pronocephalata</taxon>
        <taxon>Paramphistomoidea</taxon>
        <taxon>Paramphistomidae</taxon>
        <taxon>Calicophoron</taxon>
    </lineage>
</organism>
<dbReference type="PROSITE" id="PS00018">
    <property type="entry name" value="EF_HAND_1"/>
    <property type="match status" value="1"/>
</dbReference>
<dbReference type="InterPro" id="IPR002048">
    <property type="entry name" value="EF_hand_dom"/>
</dbReference>
<dbReference type="InterPro" id="IPR028846">
    <property type="entry name" value="Recoverin"/>
</dbReference>
<evidence type="ECO:0000256" key="3">
    <source>
        <dbReference type="ARBA" id="ARBA00022837"/>
    </source>
</evidence>
<dbReference type="Proteomes" id="UP001497525">
    <property type="component" value="Unassembled WGS sequence"/>
</dbReference>
<comment type="caution">
    <text evidence="5">The sequence shown here is derived from an EMBL/GenBank/DDBJ whole genome shotgun (WGS) entry which is preliminary data.</text>
</comment>
<evidence type="ECO:0000259" key="4">
    <source>
        <dbReference type="PROSITE" id="PS50222"/>
    </source>
</evidence>
<accession>A0AAV2TZ04</accession>
<keyword evidence="3" id="KW-0106">Calcium</keyword>
<dbReference type="GO" id="GO:0005509">
    <property type="term" value="F:calcium ion binding"/>
    <property type="evidence" value="ECO:0007669"/>
    <property type="project" value="InterPro"/>
</dbReference>
<dbReference type="AlphaFoldDB" id="A0AAV2TZ04"/>
<gene>
    <name evidence="5" type="ORF">CDAUBV1_LOCUS16749</name>
</gene>
<reference evidence="5" key="1">
    <citation type="submission" date="2024-06" db="EMBL/GenBank/DDBJ databases">
        <authorList>
            <person name="Liu X."/>
            <person name="Lenzi L."/>
            <person name="Haldenby T S."/>
            <person name="Uol C."/>
        </authorList>
    </citation>
    <scope>NUCLEOTIDE SEQUENCE</scope>
</reference>
<dbReference type="SUPFAM" id="SSF47473">
    <property type="entry name" value="EF-hand"/>
    <property type="match status" value="1"/>
</dbReference>
<dbReference type="Pfam" id="PF13499">
    <property type="entry name" value="EF-hand_7"/>
    <property type="match status" value="1"/>
</dbReference>
<evidence type="ECO:0000256" key="2">
    <source>
        <dbReference type="ARBA" id="ARBA00022737"/>
    </source>
</evidence>
<feature type="domain" description="EF-hand" evidence="4">
    <location>
        <begin position="157"/>
        <end position="192"/>
    </location>
</feature>
<keyword evidence="1" id="KW-0479">Metal-binding</keyword>
<dbReference type="InterPro" id="IPR011992">
    <property type="entry name" value="EF-hand-dom_pair"/>
</dbReference>
<proteinExistence type="predicted"/>
<dbReference type="Gene3D" id="1.10.238.10">
    <property type="entry name" value="EF-hand"/>
    <property type="match status" value="1"/>
</dbReference>
<dbReference type="PANTHER" id="PTHR23055:SF60">
    <property type="entry name" value="CALAXIN"/>
    <property type="match status" value="1"/>
</dbReference>
<evidence type="ECO:0000313" key="6">
    <source>
        <dbReference type="Proteomes" id="UP001497525"/>
    </source>
</evidence>
<dbReference type="PROSITE" id="PS50222">
    <property type="entry name" value="EF_HAND_2"/>
    <property type="match status" value="1"/>
</dbReference>
<keyword evidence="2" id="KW-0677">Repeat</keyword>
<dbReference type="InterPro" id="IPR018247">
    <property type="entry name" value="EF_Hand_1_Ca_BS"/>
</dbReference>
<evidence type="ECO:0000256" key="1">
    <source>
        <dbReference type="ARBA" id="ARBA00022723"/>
    </source>
</evidence>